<dbReference type="EMBL" id="KN880528">
    <property type="protein sequence ID" value="KIY67341.1"/>
    <property type="molecule type" value="Genomic_DNA"/>
</dbReference>
<dbReference type="OrthoDB" id="2576477at2759"/>
<proteinExistence type="predicted"/>
<organism evidence="3 4">
    <name type="scientific">Cylindrobasidium torrendii FP15055 ss-10</name>
    <dbReference type="NCBI Taxonomy" id="1314674"/>
    <lineage>
        <taxon>Eukaryota</taxon>
        <taxon>Fungi</taxon>
        <taxon>Dikarya</taxon>
        <taxon>Basidiomycota</taxon>
        <taxon>Agaricomycotina</taxon>
        <taxon>Agaricomycetes</taxon>
        <taxon>Agaricomycetidae</taxon>
        <taxon>Agaricales</taxon>
        <taxon>Marasmiineae</taxon>
        <taxon>Physalacriaceae</taxon>
        <taxon>Cylindrobasidium</taxon>
    </lineage>
</organism>
<feature type="transmembrane region" description="Helical" evidence="2">
    <location>
        <begin position="181"/>
        <end position="210"/>
    </location>
</feature>
<dbReference type="AlphaFoldDB" id="A0A0D7BCS6"/>
<evidence type="ECO:0000313" key="4">
    <source>
        <dbReference type="Proteomes" id="UP000054007"/>
    </source>
</evidence>
<evidence type="ECO:0000313" key="3">
    <source>
        <dbReference type="EMBL" id="KIY67341.1"/>
    </source>
</evidence>
<sequence>MQPYTADYAFPPPTDDYTAAPASQVIIPPPMQPTEGITSLISSADPPPPYPSPRTRRTRRREQQQALGISMHHDQVDSELPMLSPTISPRPRSNSNASMWSTLSSPSIAHTLTTFLDGEALDDMQGVGAACEALSATDDTLLSHHHPSLYSTTNHGDHTLDESPRRTSRWRLYVRPLTKSLYWSSLAHLMLVNFPIALFSCLFCFIFTLLGTTLLMVLPLGLLTSFIALFGARILARFELYLQITFHFPHAVLRRRPVMFTRRRSSSSTPDETAPLLMREEHHLVQDEQSFYKNSYAMFTDPSSYLFLFYFIVIKPPVVLGTLLLTLVLILPLIVTGVGAPVGLRLARRLGMWQARIAVDGLARV</sequence>
<name>A0A0D7BCS6_9AGAR</name>
<evidence type="ECO:0000256" key="1">
    <source>
        <dbReference type="SAM" id="MobiDB-lite"/>
    </source>
</evidence>
<evidence type="ECO:0008006" key="5">
    <source>
        <dbReference type="Google" id="ProtNLM"/>
    </source>
</evidence>
<keyword evidence="2" id="KW-0812">Transmembrane</keyword>
<feature type="transmembrane region" description="Helical" evidence="2">
    <location>
        <begin position="296"/>
        <end position="314"/>
    </location>
</feature>
<gene>
    <name evidence="3" type="ORF">CYLTODRAFT_422601</name>
</gene>
<evidence type="ECO:0000256" key="2">
    <source>
        <dbReference type="SAM" id="Phobius"/>
    </source>
</evidence>
<accession>A0A0D7BCS6</accession>
<feature type="transmembrane region" description="Helical" evidence="2">
    <location>
        <begin position="216"/>
        <end position="236"/>
    </location>
</feature>
<feature type="transmembrane region" description="Helical" evidence="2">
    <location>
        <begin position="320"/>
        <end position="344"/>
    </location>
</feature>
<keyword evidence="2" id="KW-0472">Membrane</keyword>
<reference evidence="3 4" key="1">
    <citation type="journal article" date="2015" name="Fungal Genet. Biol.">
        <title>Evolution of novel wood decay mechanisms in Agaricales revealed by the genome sequences of Fistulina hepatica and Cylindrobasidium torrendii.</title>
        <authorList>
            <person name="Floudas D."/>
            <person name="Held B.W."/>
            <person name="Riley R."/>
            <person name="Nagy L.G."/>
            <person name="Koehler G."/>
            <person name="Ransdell A.S."/>
            <person name="Younus H."/>
            <person name="Chow J."/>
            <person name="Chiniquy J."/>
            <person name="Lipzen A."/>
            <person name="Tritt A."/>
            <person name="Sun H."/>
            <person name="Haridas S."/>
            <person name="LaButti K."/>
            <person name="Ohm R.A."/>
            <person name="Kues U."/>
            <person name="Blanchette R.A."/>
            <person name="Grigoriev I.V."/>
            <person name="Minto R.E."/>
            <person name="Hibbett D.S."/>
        </authorList>
    </citation>
    <scope>NUCLEOTIDE SEQUENCE [LARGE SCALE GENOMIC DNA]</scope>
    <source>
        <strain evidence="3 4">FP15055 ss-10</strain>
    </source>
</reference>
<protein>
    <recommendedName>
        <fullName evidence="5">Sensor domain-containing protein</fullName>
    </recommendedName>
</protein>
<feature type="region of interest" description="Disordered" evidence="1">
    <location>
        <begin position="1"/>
        <end position="65"/>
    </location>
</feature>
<keyword evidence="4" id="KW-1185">Reference proteome</keyword>
<keyword evidence="2" id="KW-1133">Transmembrane helix</keyword>
<dbReference type="Proteomes" id="UP000054007">
    <property type="component" value="Unassembled WGS sequence"/>
</dbReference>